<dbReference type="EC" id="2.4.1.-" evidence="17"/>
<dbReference type="GO" id="GO:0006024">
    <property type="term" value="P:glycosaminoglycan biosynthetic process"/>
    <property type="evidence" value="ECO:0007669"/>
    <property type="project" value="UniProtKB-ARBA"/>
</dbReference>
<comment type="function">
    <text evidence="16">Beta-1,3-galactosyltransferase that transfers galactose from UDP-galactose to substrates with a terminal beta-linked galactose residue. Has a preference for galactose-beta-1,4-xylose that is found in the linker region of glycosaminoglycans, such as heparan sulfate and chondroitin sulfate. Has no activity towards substrates with terminal glucosamine or galactosamine residues.</text>
</comment>
<keyword evidence="20" id="KW-1185">Reference proteome</keyword>
<dbReference type="Proteomes" id="UP001142489">
    <property type="component" value="Unassembled WGS sequence"/>
</dbReference>
<evidence type="ECO:0000256" key="15">
    <source>
        <dbReference type="ARBA" id="ARBA00050105"/>
    </source>
</evidence>
<keyword evidence="9 17" id="KW-0735">Signal-anchor</keyword>
<organism evidence="19 20">
    <name type="scientific">Phrynocephalus forsythii</name>
    <dbReference type="NCBI Taxonomy" id="171643"/>
    <lineage>
        <taxon>Eukaryota</taxon>
        <taxon>Metazoa</taxon>
        <taxon>Chordata</taxon>
        <taxon>Craniata</taxon>
        <taxon>Vertebrata</taxon>
        <taxon>Euteleostomi</taxon>
        <taxon>Lepidosauria</taxon>
        <taxon>Squamata</taxon>
        <taxon>Bifurcata</taxon>
        <taxon>Unidentata</taxon>
        <taxon>Episquamata</taxon>
        <taxon>Toxicofera</taxon>
        <taxon>Iguania</taxon>
        <taxon>Acrodonta</taxon>
        <taxon>Agamidae</taxon>
        <taxon>Agaminae</taxon>
        <taxon>Phrynocephalus</taxon>
    </lineage>
</organism>
<evidence type="ECO:0000256" key="18">
    <source>
        <dbReference type="SAM" id="MobiDB-lite"/>
    </source>
</evidence>
<reference evidence="19" key="1">
    <citation type="journal article" date="2023" name="DNA Res.">
        <title>Chromosome-level genome assembly of Phrynocephalus forsythii using third-generation DNA sequencing and Hi-C analysis.</title>
        <authorList>
            <person name="Qi Y."/>
            <person name="Zhao W."/>
            <person name="Zhao Y."/>
            <person name="Niu C."/>
            <person name="Cao S."/>
            <person name="Zhang Y."/>
        </authorList>
    </citation>
    <scope>NUCLEOTIDE SEQUENCE</scope>
    <source>
        <tissue evidence="19">Muscle</tissue>
    </source>
</reference>
<dbReference type="InterPro" id="IPR002659">
    <property type="entry name" value="Glyco_trans_31"/>
</dbReference>
<keyword evidence="6 17" id="KW-0328">Glycosyltransferase</keyword>
<feature type="compositionally biased region" description="Low complexity" evidence="18">
    <location>
        <begin position="39"/>
        <end position="48"/>
    </location>
</feature>
<sequence length="353" mass="39689">MKLLRLLCRHKTALGLGGLSLFGLVLLYLAKCTSEGLRPSQGWGWPQQQQPPGPPRLGGPHHPPAAPAPAPAPEETAFLAVLVASGPKYTERRSIIRSTWLSAAAAAGRSPGGGGDVWSRFVVGTGGLTGEERQALEVEQSRHRDLLLLPELGDSYENLTAKVLAMYVWLDRHLDFRFVLKVDDDTFVRLDVLLEELRAKEPRRLYWGFFSGRGRVKSGGKWKENAWILCDYYLPYALGGGYVISSDLVRYLHLSRDYLNLWQSEDVSLGAWLAPVDVKRVHDPRFDTEYKSRGCSNKYIVTHKQSIEDMLEKHQTLAKDGKLCKEEVKLRLSYVYDWSVPPSQCCQRKDGIP</sequence>
<keyword evidence="7" id="KW-0808">Transferase</keyword>
<evidence type="ECO:0000256" key="10">
    <source>
        <dbReference type="ARBA" id="ARBA00022989"/>
    </source>
</evidence>
<accession>A0A9Q1ARF5</accession>
<evidence type="ECO:0000256" key="9">
    <source>
        <dbReference type="ARBA" id="ARBA00022968"/>
    </source>
</evidence>
<dbReference type="Gene3D" id="3.90.550.50">
    <property type="match status" value="1"/>
</dbReference>
<evidence type="ECO:0000256" key="12">
    <source>
        <dbReference type="ARBA" id="ARBA00023136"/>
    </source>
</evidence>
<keyword evidence="11 17" id="KW-0333">Golgi apparatus</keyword>
<evidence type="ECO:0000256" key="11">
    <source>
        <dbReference type="ARBA" id="ARBA00023034"/>
    </source>
</evidence>
<protein>
    <recommendedName>
        <fullName evidence="17">Hexosyltransferase</fullName>
        <ecNumber evidence="17">2.4.1.-</ecNumber>
    </recommendedName>
</protein>
<evidence type="ECO:0000313" key="20">
    <source>
        <dbReference type="Proteomes" id="UP001142489"/>
    </source>
</evidence>
<dbReference type="GO" id="GO:0047220">
    <property type="term" value="F:galactosylxylosylprotein 3-beta-galactosyltransferase activity"/>
    <property type="evidence" value="ECO:0007669"/>
    <property type="project" value="UniProtKB-EC"/>
</dbReference>
<evidence type="ECO:0000256" key="8">
    <source>
        <dbReference type="ARBA" id="ARBA00022692"/>
    </source>
</evidence>
<evidence type="ECO:0000256" key="7">
    <source>
        <dbReference type="ARBA" id="ARBA00022679"/>
    </source>
</evidence>
<keyword evidence="10 17" id="KW-1133">Transmembrane helix</keyword>
<dbReference type="GO" id="GO:0000139">
    <property type="term" value="C:Golgi membrane"/>
    <property type="evidence" value="ECO:0007669"/>
    <property type="project" value="UniProtKB-SubCell"/>
</dbReference>
<dbReference type="OrthoDB" id="1158011at2759"/>
<evidence type="ECO:0000256" key="1">
    <source>
        <dbReference type="ARBA" id="ARBA00001936"/>
    </source>
</evidence>
<evidence type="ECO:0000256" key="14">
    <source>
        <dbReference type="ARBA" id="ARBA00023211"/>
    </source>
</evidence>
<comment type="catalytic activity">
    <reaction evidence="15">
        <text>3-O-(beta-D-galactosyl-(1-&gt;4)-beta-D-xylosyl)-L-seryl-[protein] + UDP-alpha-D-galactose = 3-O-(beta-D-galactosyl-(1-&gt;3)-beta-D-galactosyl-(1-&gt;4)-beta-D-xylosyl)-L-seryl-[protein] + UDP + H(+)</text>
        <dbReference type="Rhea" id="RHEA:11780"/>
        <dbReference type="Rhea" id="RHEA-COMP:12570"/>
        <dbReference type="Rhea" id="RHEA-COMP:12571"/>
        <dbReference type="ChEBI" id="CHEBI:15378"/>
        <dbReference type="ChEBI" id="CHEBI:58223"/>
        <dbReference type="ChEBI" id="CHEBI:66914"/>
        <dbReference type="ChEBI" id="CHEBI:132088"/>
        <dbReference type="ChEBI" id="CHEBI:132090"/>
        <dbReference type="EC" id="2.4.1.134"/>
    </reaction>
    <physiologicalReaction direction="left-to-right" evidence="15">
        <dbReference type="Rhea" id="RHEA:11781"/>
    </physiologicalReaction>
</comment>
<comment type="subcellular location">
    <subcellularLocation>
        <location evidence="2 17">Golgi apparatus membrane</location>
        <topology evidence="2 17">Single-pass type II membrane protein</topology>
    </subcellularLocation>
</comment>
<dbReference type="PANTHER" id="PTHR11214">
    <property type="entry name" value="BETA-1,3-N-ACETYLGLUCOSAMINYLTRANSFERASE"/>
    <property type="match status" value="1"/>
</dbReference>
<evidence type="ECO:0000256" key="4">
    <source>
        <dbReference type="ARBA" id="ARBA00005093"/>
    </source>
</evidence>
<gene>
    <name evidence="19" type="ORF">JRQ81_009747</name>
</gene>
<dbReference type="AlphaFoldDB" id="A0A9Q1ARF5"/>
<feature type="region of interest" description="Disordered" evidence="18">
    <location>
        <begin position="39"/>
        <end position="71"/>
    </location>
</feature>
<dbReference type="GO" id="GO:0005797">
    <property type="term" value="C:Golgi medial cisterna"/>
    <property type="evidence" value="ECO:0007669"/>
    <property type="project" value="UniProtKB-ARBA"/>
</dbReference>
<dbReference type="Pfam" id="PF01762">
    <property type="entry name" value="Galactosyl_T"/>
    <property type="match status" value="1"/>
</dbReference>
<dbReference type="FunFam" id="3.90.550.50:FF:000018">
    <property type="entry name" value="Hexosyltransferase"/>
    <property type="match status" value="1"/>
</dbReference>
<keyword evidence="8 17" id="KW-0812">Transmembrane</keyword>
<comment type="pathway">
    <text evidence="3">Glycan metabolism; chondroitin sulfate biosynthesis.</text>
</comment>
<evidence type="ECO:0000256" key="2">
    <source>
        <dbReference type="ARBA" id="ARBA00004323"/>
    </source>
</evidence>
<comment type="cofactor">
    <cofactor evidence="1">
        <name>Mn(2+)</name>
        <dbReference type="ChEBI" id="CHEBI:29035"/>
    </cofactor>
</comment>
<dbReference type="GO" id="GO:0006493">
    <property type="term" value="P:protein O-linked glycosylation"/>
    <property type="evidence" value="ECO:0007669"/>
    <property type="project" value="TreeGrafter"/>
</dbReference>
<keyword evidence="14" id="KW-0464">Manganese</keyword>
<keyword evidence="12 17" id="KW-0472">Membrane</keyword>
<evidence type="ECO:0000256" key="5">
    <source>
        <dbReference type="ARBA" id="ARBA00008661"/>
    </source>
</evidence>
<keyword evidence="13" id="KW-0325">Glycoprotein</keyword>
<comment type="similarity">
    <text evidence="5 17">Belongs to the glycosyltransferase 31 family.</text>
</comment>
<evidence type="ECO:0000256" key="16">
    <source>
        <dbReference type="ARBA" id="ARBA00059399"/>
    </source>
</evidence>
<dbReference type="EMBL" id="JAPFRF010000020">
    <property type="protein sequence ID" value="KAJ7306400.1"/>
    <property type="molecule type" value="Genomic_DNA"/>
</dbReference>
<evidence type="ECO:0000256" key="17">
    <source>
        <dbReference type="RuleBase" id="RU363063"/>
    </source>
</evidence>
<feature type="compositionally biased region" description="Pro residues" evidence="18">
    <location>
        <begin position="49"/>
        <end position="71"/>
    </location>
</feature>
<comment type="caution">
    <text evidence="19">The sequence shown here is derived from an EMBL/GenBank/DDBJ whole genome shotgun (WGS) entry which is preliminary data.</text>
</comment>
<comment type="pathway">
    <text evidence="4">Glycan metabolism; heparan sulfate biosynthesis.</text>
</comment>
<feature type="transmembrane region" description="Helical" evidence="17">
    <location>
        <begin position="12"/>
        <end position="30"/>
    </location>
</feature>
<evidence type="ECO:0000256" key="6">
    <source>
        <dbReference type="ARBA" id="ARBA00022676"/>
    </source>
</evidence>
<dbReference type="PANTHER" id="PTHR11214:SF3">
    <property type="entry name" value="BETA-1,3-GALACTOSYLTRANSFERASE 6"/>
    <property type="match status" value="1"/>
</dbReference>
<evidence type="ECO:0000256" key="3">
    <source>
        <dbReference type="ARBA" id="ARBA00004840"/>
    </source>
</evidence>
<name>A0A9Q1ARF5_9SAUR</name>
<evidence type="ECO:0000256" key="13">
    <source>
        <dbReference type="ARBA" id="ARBA00023180"/>
    </source>
</evidence>
<evidence type="ECO:0000313" key="19">
    <source>
        <dbReference type="EMBL" id="KAJ7306400.1"/>
    </source>
</evidence>
<proteinExistence type="inferred from homology"/>